<dbReference type="SUPFAM" id="SSF53187">
    <property type="entry name" value="Zn-dependent exopeptidases"/>
    <property type="match status" value="1"/>
</dbReference>
<gene>
    <name evidence="11" type="ORF">LKD70_05320</name>
</gene>
<dbReference type="PANTHER" id="PTHR28570">
    <property type="entry name" value="ASPARTYL AMINOPEPTIDASE"/>
    <property type="match status" value="1"/>
</dbReference>
<evidence type="ECO:0000313" key="12">
    <source>
        <dbReference type="Proteomes" id="UP001198151"/>
    </source>
</evidence>
<dbReference type="CDD" id="cd05658">
    <property type="entry name" value="M18_DAP"/>
    <property type="match status" value="1"/>
</dbReference>
<dbReference type="Proteomes" id="UP001198151">
    <property type="component" value="Unassembled WGS sequence"/>
</dbReference>
<dbReference type="GO" id="GO:0004177">
    <property type="term" value="F:aminopeptidase activity"/>
    <property type="evidence" value="ECO:0007669"/>
    <property type="project" value="UniProtKB-KW"/>
</dbReference>
<evidence type="ECO:0000256" key="5">
    <source>
        <dbReference type="ARBA" id="ARBA00022723"/>
    </source>
</evidence>
<keyword evidence="3 9" id="KW-0031">Aminopeptidase</keyword>
<sequence length="424" mass="46554">MNHEISSELINFIESSPSCFHAIDNIKKILLKNGFTELRENERWSIAPGSSCFVTRNASSIIAFSVPEKEMSGMRIIASHSDSPTFKIKENPELESAGNCIRLNVERYGGMLCAPWFDRPLSVAGRVITKNKADGTFDIRLVNVDRDLVLIPNLAIHMNREANNGYKYNAQKDLLPLYGMSESKGTFMKTIAEAAGVKESDVLGHDLFLYNRQKGSIWGASEEFISCSRLDDLQCAFASLKGFLAGQKEQYMGVYCVLDNEEVGSGTKQGAASTFLYDTLTRIHECLHCTREDYLIHLADSLMISADNAHAVHPSHADKADPSNRPCLNGGIVLKFNANQKYCTDGVSAAMFRDICARAGVPVQTFANRSDMAGGSTLGNISNTQVALNTVDIGLPQLAMHSPYETAGAEDTGYLIRAAKEFYC</sequence>
<dbReference type="InterPro" id="IPR001948">
    <property type="entry name" value="Peptidase_M18"/>
</dbReference>
<dbReference type="Gene3D" id="2.30.250.10">
    <property type="entry name" value="Aminopeptidase i, Domain 2"/>
    <property type="match status" value="1"/>
</dbReference>
<dbReference type="SUPFAM" id="SSF101821">
    <property type="entry name" value="Aminopeptidase/glucanase lid domain"/>
    <property type="match status" value="1"/>
</dbReference>
<dbReference type="Pfam" id="PF02127">
    <property type="entry name" value="Peptidase_M18"/>
    <property type="match status" value="1"/>
</dbReference>
<evidence type="ECO:0000256" key="2">
    <source>
        <dbReference type="ARBA" id="ARBA00008290"/>
    </source>
</evidence>
<dbReference type="EMBL" id="JAJEQX010000007">
    <property type="protein sequence ID" value="MCC2253858.1"/>
    <property type="molecule type" value="Genomic_DNA"/>
</dbReference>
<dbReference type="RefSeq" id="WP_227707002.1">
    <property type="nucleotide sequence ID" value="NZ_JAJEQX010000007.1"/>
</dbReference>
<keyword evidence="5 9" id="KW-0479">Metal-binding</keyword>
<dbReference type="Gene3D" id="3.40.630.10">
    <property type="entry name" value="Zn peptidases"/>
    <property type="match status" value="1"/>
</dbReference>
<evidence type="ECO:0000256" key="4">
    <source>
        <dbReference type="ARBA" id="ARBA00022670"/>
    </source>
</evidence>
<dbReference type="EC" id="3.4.11.-" evidence="10"/>
<keyword evidence="8 9" id="KW-0482">Metalloprotease</keyword>
<keyword evidence="7 9" id="KW-0862">Zinc</keyword>
<dbReference type="PRINTS" id="PR00932">
    <property type="entry name" value="AMINO1PTASE"/>
</dbReference>
<proteinExistence type="inferred from homology"/>
<evidence type="ECO:0000256" key="10">
    <source>
        <dbReference type="RuleBase" id="RU004387"/>
    </source>
</evidence>
<dbReference type="NCBIfam" id="NF002759">
    <property type="entry name" value="PRK02813.1"/>
    <property type="match status" value="1"/>
</dbReference>
<comment type="similarity">
    <text evidence="2 9">Belongs to the peptidase M18 family.</text>
</comment>
<dbReference type="PANTHER" id="PTHR28570:SF3">
    <property type="entry name" value="ASPARTYL AMINOPEPTIDASE"/>
    <property type="match status" value="1"/>
</dbReference>
<evidence type="ECO:0000256" key="1">
    <source>
        <dbReference type="ARBA" id="ARBA00001947"/>
    </source>
</evidence>
<dbReference type="InterPro" id="IPR023358">
    <property type="entry name" value="Peptidase_M18_dom2"/>
</dbReference>
<reference evidence="11 12" key="1">
    <citation type="submission" date="2021-10" db="EMBL/GenBank/DDBJ databases">
        <title>Anaerobic single-cell dispensing facilitates the cultivation of human gut bacteria.</title>
        <authorList>
            <person name="Afrizal A."/>
        </authorList>
    </citation>
    <scope>NUCLEOTIDE SEQUENCE [LARGE SCALE GENOMIC DNA]</scope>
    <source>
        <strain evidence="11 12">CLA-AA-H200</strain>
    </source>
</reference>
<accession>A0ABS8FWX9</accession>
<organism evidence="11 12">
    <name type="scientific">Ruminococcus turbiniformis</name>
    <dbReference type="NCBI Taxonomy" id="2881258"/>
    <lineage>
        <taxon>Bacteria</taxon>
        <taxon>Bacillati</taxon>
        <taxon>Bacillota</taxon>
        <taxon>Clostridia</taxon>
        <taxon>Eubacteriales</taxon>
        <taxon>Oscillospiraceae</taxon>
        <taxon>Ruminococcus</taxon>
    </lineage>
</organism>
<protein>
    <recommendedName>
        <fullName evidence="10">M18 family aminopeptidase</fullName>
        <ecNumber evidence="10">3.4.11.-</ecNumber>
    </recommendedName>
</protein>
<comment type="caution">
    <text evidence="11">The sequence shown here is derived from an EMBL/GenBank/DDBJ whole genome shotgun (WGS) entry which is preliminary data.</text>
</comment>
<evidence type="ECO:0000256" key="3">
    <source>
        <dbReference type="ARBA" id="ARBA00022438"/>
    </source>
</evidence>
<keyword evidence="12" id="KW-1185">Reference proteome</keyword>
<evidence type="ECO:0000256" key="6">
    <source>
        <dbReference type="ARBA" id="ARBA00022801"/>
    </source>
</evidence>
<evidence type="ECO:0000313" key="11">
    <source>
        <dbReference type="EMBL" id="MCC2253858.1"/>
    </source>
</evidence>
<keyword evidence="4 9" id="KW-0645">Protease</keyword>
<evidence type="ECO:0000256" key="9">
    <source>
        <dbReference type="RuleBase" id="RU004386"/>
    </source>
</evidence>
<evidence type="ECO:0000256" key="7">
    <source>
        <dbReference type="ARBA" id="ARBA00022833"/>
    </source>
</evidence>
<name>A0ABS8FWX9_9FIRM</name>
<evidence type="ECO:0000256" key="8">
    <source>
        <dbReference type="ARBA" id="ARBA00023049"/>
    </source>
</evidence>
<comment type="cofactor">
    <cofactor evidence="1 10">
        <name>Zn(2+)</name>
        <dbReference type="ChEBI" id="CHEBI:29105"/>
    </cofactor>
</comment>
<keyword evidence="6 9" id="KW-0378">Hydrolase</keyword>